<evidence type="ECO:0000259" key="13">
    <source>
        <dbReference type="PROSITE" id="PS50035"/>
    </source>
</evidence>
<keyword evidence="12" id="KW-0997">Cell inner membrane</keyword>
<evidence type="ECO:0000313" key="14">
    <source>
        <dbReference type="EMBL" id="ACL73588.1"/>
    </source>
</evidence>
<dbReference type="HOGENOM" id="CLU_038053_1_0_6"/>
<proteinExistence type="inferred from homology"/>
<evidence type="ECO:0000256" key="5">
    <source>
        <dbReference type="ARBA" id="ARBA00022692"/>
    </source>
</evidence>
<keyword evidence="4 12" id="KW-0808">Transferase</keyword>
<keyword evidence="7 12" id="KW-1133">Transmembrane helix</keyword>
<comment type="catalytic activity">
    <reaction evidence="12">
        <text>2 a 1,2-diacyl-sn-glycero-3-phospho-(1'-sn-glycerol) = a cardiolipin + glycerol</text>
        <dbReference type="Rhea" id="RHEA:31451"/>
        <dbReference type="ChEBI" id="CHEBI:17754"/>
        <dbReference type="ChEBI" id="CHEBI:62237"/>
        <dbReference type="ChEBI" id="CHEBI:64716"/>
    </reaction>
</comment>
<dbReference type="EMBL" id="CP001339">
    <property type="protein sequence ID" value="ACL73588.1"/>
    <property type="molecule type" value="Genomic_DNA"/>
</dbReference>
<dbReference type="SMART" id="SM00155">
    <property type="entry name" value="PLDc"/>
    <property type="match status" value="2"/>
</dbReference>
<evidence type="ECO:0000256" key="2">
    <source>
        <dbReference type="ARBA" id="ARBA00022475"/>
    </source>
</evidence>
<feature type="active site" evidence="12">
    <location>
        <position position="410"/>
    </location>
</feature>
<organism evidence="14 15">
    <name type="scientific">Thioalkalivibrio sulfidiphilus (strain HL-EbGR7)</name>
    <dbReference type="NCBI Taxonomy" id="396588"/>
    <lineage>
        <taxon>Bacteria</taxon>
        <taxon>Pseudomonadati</taxon>
        <taxon>Pseudomonadota</taxon>
        <taxon>Gammaproteobacteria</taxon>
        <taxon>Chromatiales</taxon>
        <taxon>Ectothiorhodospiraceae</taxon>
        <taxon>Thioalkalivibrio</taxon>
    </lineage>
</organism>
<comment type="function">
    <text evidence="12">Catalyzes the reversible phosphatidyl group transfer from one phosphatidylglycerol molecule to another to form cardiolipin (CL) (diphosphatidylglycerol) and glycerol.</text>
</comment>
<feature type="domain" description="PLD phosphodiesterase" evidence="13">
    <location>
        <begin position="228"/>
        <end position="255"/>
    </location>
</feature>
<evidence type="ECO:0000256" key="6">
    <source>
        <dbReference type="ARBA" id="ARBA00022737"/>
    </source>
</evidence>
<dbReference type="InterPro" id="IPR030840">
    <property type="entry name" value="CL_synthase_A"/>
</dbReference>
<protein>
    <recommendedName>
        <fullName evidence="12">Cardiolipin synthase A</fullName>
        <shortName evidence="12">CL synthase</shortName>
        <ecNumber evidence="12">2.7.8.-</ecNumber>
    </recommendedName>
</protein>
<dbReference type="RefSeq" id="WP_012639063.1">
    <property type="nucleotide sequence ID" value="NC_011901.1"/>
</dbReference>
<dbReference type="eggNOG" id="COG1502">
    <property type="taxonomic scope" value="Bacteria"/>
</dbReference>
<evidence type="ECO:0000256" key="12">
    <source>
        <dbReference type="HAMAP-Rule" id="MF_00190"/>
    </source>
</evidence>
<dbReference type="FunFam" id="3.30.870.10:FF:000014">
    <property type="entry name" value="Cardiolipin synthase"/>
    <property type="match status" value="1"/>
</dbReference>
<dbReference type="OrthoDB" id="9762009at2"/>
<evidence type="ECO:0000256" key="8">
    <source>
        <dbReference type="ARBA" id="ARBA00023098"/>
    </source>
</evidence>
<comment type="subcellular location">
    <subcellularLocation>
        <location evidence="12">Cell inner membrane</location>
        <topology evidence="12">Multi-pass membrane protein</topology>
    </subcellularLocation>
    <subcellularLocation>
        <location evidence="1">Cell membrane</location>
    </subcellularLocation>
</comment>
<dbReference type="AlphaFoldDB" id="B8GLN3"/>
<feature type="active site" evidence="12">
    <location>
        <position position="235"/>
    </location>
</feature>
<feature type="transmembrane region" description="Helical" evidence="12">
    <location>
        <begin position="21"/>
        <end position="38"/>
    </location>
</feature>
<dbReference type="KEGG" id="tgr:Tgr7_2511"/>
<dbReference type="CDD" id="cd09155">
    <property type="entry name" value="PLDc_PaCLS_like_1"/>
    <property type="match status" value="1"/>
</dbReference>
<comment type="similarity">
    <text evidence="12">Belongs to the phospholipase D family. Cardiolipin synthase subfamily. ClsA sub-subfamily.</text>
</comment>
<evidence type="ECO:0000256" key="10">
    <source>
        <dbReference type="ARBA" id="ARBA00023209"/>
    </source>
</evidence>
<dbReference type="NCBIfam" id="TIGR04265">
    <property type="entry name" value="bac_cardiolipin"/>
    <property type="match status" value="1"/>
</dbReference>
<keyword evidence="9 12" id="KW-0472">Membrane</keyword>
<gene>
    <name evidence="12" type="primary">clsA</name>
    <name evidence="14" type="ordered locus">Tgr7_2511</name>
</gene>
<evidence type="ECO:0000256" key="7">
    <source>
        <dbReference type="ARBA" id="ARBA00022989"/>
    </source>
</evidence>
<dbReference type="PANTHER" id="PTHR21248">
    <property type="entry name" value="CARDIOLIPIN SYNTHASE"/>
    <property type="match status" value="1"/>
</dbReference>
<reference evidence="14 15" key="1">
    <citation type="journal article" date="2011" name="Stand. Genomic Sci.">
        <title>Complete genome sequence of 'Thioalkalivibrio sulfidophilus' HL-EbGr7.</title>
        <authorList>
            <person name="Muyzer G."/>
            <person name="Sorokin D.Y."/>
            <person name="Mavromatis K."/>
            <person name="Lapidus A."/>
            <person name="Clum A."/>
            <person name="Ivanova N."/>
            <person name="Pati A."/>
            <person name="d'Haeseleer P."/>
            <person name="Woyke T."/>
            <person name="Kyrpides N.C."/>
        </authorList>
    </citation>
    <scope>NUCLEOTIDE SEQUENCE [LARGE SCALE GENOMIC DNA]</scope>
    <source>
        <strain evidence="14 15">HL-EbGR7</strain>
    </source>
</reference>
<evidence type="ECO:0000256" key="9">
    <source>
        <dbReference type="ARBA" id="ARBA00023136"/>
    </source>
</evidence>
<name>B8GLN3_THISH</name>
<keyword evidence="6" id="KW-0677">Repeat</keyword>
<keyword evidence="15" id="KW-1185">Reference proteome</keyword>
<keyword evidence="3 12" id="KW-0444">Lipid biosynthesis</keyword>
<dbReference type="Gene3D" id="3.30.870.10">
    <property type="entry name" value="Endonuclease Chain A"/>
    <property type="match status" value="2"/>
</dbReference>
<dbReference type="PANTHER" id="PTHR21248:SF22">
    <property type="entry name" value="PHOSPHOLIPASE D"/>
    <property type="match status" value="1"/>
</dbReference>
<evidence type="ECO:0000256" key="3">
    <source>
        <dbReference type="ARBA" id="ARBA00022516"/>
    </source>
</evidence>
<feature type="active site" evidence="12">
    <location>
        <position position="415"/>
    </location>
</feature>
<sequence>MTADTSLAGKPSAHRRRRWRKWVAVLVIAHLVGFASSIDALMSTRTPQGAVAWIVSLNAVPYVAVPAYWVFGRDRFQGYMIARRDEDSALAMALAPKTAELWSHRHQPAQPDKHLYGVETLAKWPILGGNEVQLLVDGEATFESIFRGIDAAERYLLVQFYIVRADALGLELQRRLIERAQAGVEVYFLYDEIGSYRLPSSYLQGLEAAGVRVHRFHSTRGRGNRFQLNFRNHRKIVVADGVHAWVGGLNVGEEYLGRDPRIGPWRDTHLHIQGPAALALQSVFIEDWHWATEEIPDLLWEAVVRSHHGDPVLILPSGPADRFETASLMMQQAIHAAHHRIWIASPYFVPDEGVIGMLKLAALSGVDVRILIPERPDNLLTYYAAYAFVGPLLEAGVRIYRYQDGFLHGKAFVVDEVGGAVGTVNLDNRSFRLNFEVTALVMDPDFARELEAMFETDYARSREMRLAELHQLPLWHRIAARAAYLFAPVL</sequence>
<evidence type="ECO:0000256" key="11">
    <source>
        <dbReference type="ARBA" id="ARBA00023264"/>
    </source>
</evidence>
<evidence type="ECO:0000256" key="1">
    <source>
        <dbReference type="ARBA" id="ARBA00004236"/>
    </source>
</evidence>
<dbReference type="InterPro" id="IPR022924">
    <property type="entry name" value="Cardiolipin_synthase"/>
</dbReference>
<feature type="active site" evidence="12">
    <location>
        <position position="233"/>
    </location>
</feature>
<keyword evidence="2 12" id="KW-1003">Cell membrane</keyword>
<dbReference type="STRING" id="396588.Tgr7_2511"/>
<keyword evidence="11 12" id="KW-1208">Phospholipid metabolism</keyword>
<dbReference type="Proteomes" id="UP000002383">
    <property type="component" value="Chromosome"/>
</dbReference>
<dbReference type="PROSITE" id="PS50035">
    <property type="entry name" value="PLD"/>
    <property type="match status" value="2"/>
</dbReference>
<accession>B8GLN3</accession>
<feature type="transmembrane region" description="Helical" evidence="12">
    <location>
        <begin position="50"/>
        <end position="71"/>
    </location>
</feature>
<feature type="domain" description="PLD phosphodiesterase" evidence="13">
    <location>
        <begin position="403"/>
        <end position="430"/>
    </location>
</feature>
<keyword evidence="10 12" id="KW-0594">Phospholipid biosynthesis</keyword>
<dbReference type="CDD" id="cd09161">
    <property type="entry name" value="PLDc_PaCLS_like_2"/>
    <property type="match status" value="1"/>
</dbReference>
<dbReference type="GO" id="GO:0008808">
    <property type="term" value="F:cardiolipin synthase activity"/>
    <property type="evidence" value="ECO:0007669"/>
    <property type="project" value="UniProtKB-UniRule"/>
</dbReference>
<keyword evidence="8 12" id="KW-0443">Lipid metabolism</keyword>
<evidence type="ECO:0000256" key="4">
    <source>
        <dbReference type="ARBA" id="ARBA00022679"/>
    </source>
</evidence>
<feature type="active site" evidence="12">
    <location>
        <position position="240"/>
    </location>
</feature>
<feature type="active site" evidence="12">
    <location>
        <position position="408"/>
    </location>
</feature>
<dbReference type="GO" id="GO:0032049">
    <property type="term" value="P:cardiolipin biosynthetic process"/>
    <property type="evidence" value="ECO:0007669"/>
    <property type="project" value="UniProtKB-UniRule"/>
</dbReference>
<evidence type="ECO:0000313" key="15">
    <source>
        <dbReference type="Proteomes" id="UP000002383"/>
    </source>
</evidence>
<dbReference type="SUPFAM" id="SSF56024">
    <property type="entry name" value="Phospholipase D/nuclease"/>
    <property type="match status" value="2"/>
</dbReference>
<dbReference type="GO" id="GO:0005886">
    <property type="term" value="C:plasma membrane"/>
    <property type="evidence" value="ECO:0007669"/>
    <property type="project" value="UniProtKB-SubCell"/>
</dbReference>
<keyword evidence="5 12" id="KW-0812">Transmembrane</keyword>
<dbReference type="EC" id="2.7.8.-" evidence="12"/>
<dbReference type="InterPro" id="IPR025202">
    <property type="entry name" value="PLD-like_dom"/>
</dbReference>
<dbReference type="HAMAP" id="MF_00190">
    <property type="entry name" value="Cardiolipin_synth_ClsA"/>
    <property type="match status" value="1"/>
</dbReference>
<dbReference type="Pfam" id="PF13091">
    <property type="entry name" value="PLDc_2"/>
    <property type="match status" value="1"/>
</dbReference>
<dbReference type="InterPro" id="IPR001736">
    <property type="entry name" value="PLipase_D/transphosphatidylase"/>
</dbReference>